<dbReference type="EMBL" id="OA882147">
    <property type="protein sequence ID" value="CAD7273269.1"/>
    <property type="molecule type" value="Genomic_DNA"/>
</dbReference>
<evidence type="ECO:0000256" key="7">
    <source>
        <dbReference type="SAM" id="MobiDB-lite"/>
    </source>
</evidence>
<feature type="domain" description="Peptidase metallopeptidase" evidence="8">
    <location>
        <begin position="409"/>
        <end position="535"/>
    </location>
</feature>
<dbReference type="InterPro" id="IPR006026">
    <property type="entry name" value="Peptidase_Metallo"/>
</dbReference>
<evidence type="ECO:0000256" key="6">
    <source>
        <dbReference type="ARBA" id="ARBA00023049"/>
    </source>
</evidence>
<reference evidence="9" key="1">
    <citation type="submission" date="2020-11" db="EMBL/GenBank/DDBJ databases">
        <authorList>
            <person name="Tran Van P."/>
        </authorList>
    </citation>
    <scope>NUCLEOTIDE SEQUENCE</scope>
</reference>
<evidence type="ECO:0000256" key="5">
    <source>
        <dbReference type="ARBA" id="ARBA00022833"/>
    </source>
</evidence>
<dbReference type="GO" id="GO:0008270">
    <property type="term" value="F:zinc ion binding"/>
    <property type="evidence" value="ECO:0007669"/>
    <property type="project" value="InterPro"/>
</dbReference>
<keyword evidence="6" id="KW-0482">Metalloprotease</keyword>
<sequence length="537" mass="60214">MESRKRRRDSSRSHRGKVHKRPRTDVFLAAVNDVRKSGKPLDTDSIFDAILIRSFSLWQDKYQGMREELTALSKTAERLWESTAKFMDNFYWIQTAQQVGVFKEMSRVRQSEEELRSEPPKRLQCELLSALQTELEVRLESTDNPKKQQQHQAKHGGTSDHVYDDAKAAIKSFLVQSLTGAIQNVKNLSPAEGEWIRKQLLEHSAQTLLKPEAEEPSDQHDSEVVKMAAETPEKKTSESESKNTLSSPEGVEPLDTEEHGSPNLPSRNSKRSKTSIPEVDPKIKTDSTVSISSKTGHDSGSESESFQLTSIESPDSYDPQRRLIRPESTSSNRATKACSSCLSNPSPYNSIFSNKALSSAPSRTEKTKVNPTPAYGQSLREAMAACEPCKKFFADPEDTLNEANQEDFPQKKSSPKAFVLYELDPEWSPEERLKVIAALKEFDSETLLSFYPRKCQGVEPYLSIVKGELCSSMVGYKRTAAETGTPTVVMSPSCLKPDTATHELVHAVAFYHEEAANDPLKDIIHIGYPDKLCEQHE</sequence>
<keyword evidence="2" id="KW-0645">Protease</keyword>
<evidence type="ECO:0000256" key="3">
    <source>
        <dbReference type="ARBA" id="ARBA00022723"/>
    </source>
</evidence>
<dbReference type="SUPFAM" id="SSF55486">
    <property type="entry name" value="Metalloproteases ('zincins'), catalytic domain"/>
    <property type="match status" value="1"/>
</dbReference>
<dbReference type="AlphaFoldDB" id="A0A7R9BEP2"/>
<evidence type="ECO:0000313" key="9">
    <source>
        <dbReference type="EMBL" id="CAD7273269.1"/>
    </source>
</evidence>
<feature type="compositionally biased region" description="Polar residues" evidence="7">
    <location>
        <begin position="302"/>
        <end position="313"/>
    </location>
</feature>
<dbReference type="Proteomes" id="UP000678499">
    <property type="component" value="Unassembled WGS sequence"/>
</dbReference>
<comment type="cofactor">
    <cofactor evidence="1">
        <name>Zn(2+)</name>
        <dbReference type="ChEBI" id="CHEBI:29105"/>
    </cofactor>
</comment>
<feature type="compositionally biased region" description="Basic and acidic residues" evidence="7">
    <location>
        <begin position="231"/>
        <end position="241"/>
    </location>
</feature>
<dbReference type="PANTHER" id="PTHR10127">
    <property type="entry name" value="DISCOIDIN, CUB, EGF, LAMININ , AND ZINC METALLOPROTEASE DOMAIN CONTAINING"/>
    <property type="match status" value="1"/>
</dbReference>
<dbReference type="EMBL" id="CAJPEX010000110">
    <property type="protein sequence ID" value="CAG0913421.1"/>
    <property type="molecule type" value="Genomic_DNA"/>
</dbReference>
<evidence type="ECO:0000256" key="4">
    <source>
        <dbReference type="ARBA" id="ARBA00022801"/>
    </source>
</evidence>
<keyword evidence="4" id="KW-0378">Hydrolase</keyword>
<dbReference type="GO" id="GO:0006508">
    <property type="term" value="P:proteolysis"/>
    <property type="evidence" value="ECO:0007669"/>
    <property type="project" value="UniProtKB-KW"/>
</dbReference>
<feature type="compositionally biased region" description="Polar residues" evidence="7">
    <location>
        <begin position="327"/>
        <end position="346"/>
    </location>
</feature>
<dbReference type="SMART" id="SM00235">
    <property type="entry name" value="ZnMc"/>
    <property type="match status" value="1"/>
</dbReference>
<proteinExistence type="predicted"/>
<evidence type="ECO:0000313" key="10">
    <source>
        <dbReference type="Proteomes" id="UP000678499"/>
    </source>
</evidence>
<keyword evidence="10" id="KW-1185">Reference proteome</keyword>
<feature type="region of interest" description="Disordered" evidence="7">
    <location>
        <begin position="140"/>
        <end position="160"/>
    </location>
</feature>
<dbReference type="Pfam" id="PF01400">
    <property type="entry name" value="Astacin"/>
    <property type="match status" value="1"/>
</dbReference>
<evidence type="ECO:0000259" key="8">
    <source>
        <dbReference type="SMART" id="SM00235"/>
    </source>
</evidence>
<accession>A0A7R9BEP2</accession>
<keyword evidence="3" id="KW-0479">Metal-binding</keyword>
<dbReference type="InterPro" id="IPR001506">
    <property type="entry name" value="Peptidase_M12A"/>
</dbReference>
<gene>
    <name evidence="9" type="ORF">NMOB1V02_LOCUS1167</name>
</gene>
<keyword evidence="5" id="KW-0862">Zinc</keyword>
<feature type="compositionally biased region" description="Basic and acidic residues" evidence="7">
    <location>
        <begin position="211"/>
        <end position="224"/>
    </location>
</feature>
<dbReference type="InterPro" id="IPR024079">
    <property type="entry name" value="MetalloPept_cat_dom_sf"/>
</dbReference>
<organism evidence="9">
    <name type="scientific">Notodromas monacha</name>
    <dbReference type="NCBI Taxonomy" id="399045"/>
    <lineage>
        <taxon>Eukaryota</taxon>
        <taxon>Metazoa</taxon>
        <taxon>Ecdysozoa</taxon>
        <taxon>Arthropoda</taxon>
        <taxon>Crustacea</taxon>
        <taxon>Oligostraca</taxon>
        <taxon>Ostracoda</taxon>
        <taxon>Podocopa</taxon>
        <taxon>Podocopida</taxon>
        <taxon>Cypridocopina</taxon>
        <taxon>Cypridoidea</taxon>
        <taxon>Cyprididae</taxon>
        <taxon>Notodromas</taxon>
    </lineage>
</organism>
<evidence type="ECO:0000256" key="1">
    <source>
        <dbReference type="ARBA" id="ARBA00001947"/>
    </source>
</evidence>
<dbReference type="PANTHER" id="PTHR10127:SF780">
    <property type="entry name" value="METALLOENDOPEPTIDASE"/>
    <property type="match status" value="1"/>
</dbReference>
<name>A0A7R9BEP2_9CRUS</name>
<feature type="region of interest" description="Disordered" evidence="7">
    <location>
        <begin position="1"/>
        <end position="22"/>
    </location>
</feature>
<protein>
    <recommendedName>
        <fullName evidence="8">Peptidase metallopeptidase domain-containing protein</fullName>
    </recommendedName>
</protein>
<evidence type="ECO:0000256" key="2">
    <source>
        <dbReference type="ARBA" id="ARBA00022670"/>
    </source>
</evidence>
<dbReference type="GO" id="GO:0004222">
    <property type="term" value="F:metalloendopeptidase activity"/>
    <property type="evidence" value="ECO:0007669"/>
    <property type="project" value="InterPro"/>
</dbReference>
<dbReference type="Gene3D" id="3.40.390.10">
    <property type="entry name" value="Collagenase (Catalytic Domain)"/>
    <property type="match status" value="1"/>
</dbReference>
<feature type="region of interest" description="Disordered" evidence="7">
    <location>
        <begin position="209"/>
        <end position="346"/>
    </location>
</feature>